<evidence type="ECO:0000313" key="1">
    <source>
        <dbReference type="EMBL" id="RKX72311.1"/>
    </source>
</evidence>
<evidence type="ECO:0000313" key="2">
    <source>
        <dbReference type="Proteomes" id="UP000271125"/>
    </source>
</evidence>
<accession>A0A660SQD8</accession>
<proteinExistence type="predicted"/>
<sequence>MKKYIITFIILVIIGCSKSQKQLPAGGGENYVVILQHENEFIDFKNIYGDIFSQIIYTPQPEHVIKFRNVSPEKLYRYKLQKNLMIVGTLDKNDPNRDIIKAFLLEDDFKSIKEGTRSVFGFKEPWAREQYILIIVGRDNEDLKKRLNNNKIVICNFFAEGIKDRLLKIATYRGLDKKAINKMEKYGKFRFSLPAKRYIPIVVNPKARVISYITHNPDRMIAIAWRDSIEFPVLDEKTIFEFRNNLFKDFFQGDSVLLSSYNNRKYSMVNDTVWNDINVVKYKGIWQNDQITMGGPFGGYALYHNGKMYMIDYNVANPGKDKIPLIFEMEALLSTFKFIE</sequence>
<name>A0A660SQD8_UNCT6</name>
<evidence type="ECO:0008006" key="3">
    <source>
        <dbReference type="Google" id="ProtNLM"/>
    </source>
</evidence>
<dbReference type="PROSITE" id="PS51257">
    <property type="entry name" value="PROKAR_LIPOPROTEIN"/>
    <property type="match status" value="1"/>
</dbReference>
<protein>
    <recommendedName>
        <fullName evidence="3">DUF4837 domain-containing protein</fullName>
    </recommendedName>
</protein>
<dbReference type="Proteomes" id="UP000271125">
    <property type="component" value="Unassembled WGS sequence"/>
</dbReference>
<organism evidence="1 2">
    <name type="scientific">candidate division TA06 bacterium</name>
    <dbReference type="NCBI Taxonomy" id="2250710"/>
    <lineage>
        <taxon>Bacteria</taxon>
        <taxon>Bacteria division TA06</taxon>
    </lineage>
</organism>
<dbReference type="AlphaFoldDB" id="A0A660SQD8"/>
<comment type="caution">
    <text evidence="1">The sequence shown here is derived from an EMBL/GenBank/DDBJ whole genome shotgun (WGS) entry which is preliminary data.</text>
</comment>
<reference evidence="1 2" key="1">
    <citation type="submission" date="2018-06" db="EMBL/GenBank/DDBJ databases">
        <title>Extensive metabolic versatility and redundancy in microbially diverse, dynamic hydrothermal sediments.</title>
        <authorList>
            <person name="Dombrowski N."/>
            <person name="Teske A."/>
            <person name="Baker B.J."/>
        </authorList>
    </citation>
    <scope>NUCLEOTIDE SEQUENCE [LARGE SCALE GENOMIC DNA]</scope>
    <source>
        <strain evidence="1">B10_G13</strain>
    </source>
</reference>
<dbReference type="Pfam" id="PF16125">
    <property type="entry name" value="DUF4837"/>
    <property type="match status" value="1"/>
</dbReference>
<gene>
    <name evidence="1" type="ORF">DRP43_01065</name>
</gene>
<dbReference type="InterPro" id="IPR032286">
    <property type="entry name" value="DUF4837"/>
</dbReference>
<dbReference type="EMBL" id="QNBD01000030">
    <property type="protein sequence ID" value="RKX72311.1"/>
    <property type="molecule type" value="Genomic_DNA"/>
</dbReference>